<dbReference type="PROSITE" id="PS50234">
    <property type="entry name" value="VWFA"/>
    <property type="match status" value="1"/>
</dbReference>
<reference evidence="4 5" key="2">
    <citation type="journal article" date="2015" name="MBio">
        <title>Genome-Resolved Metagenomic Analysis Reveals Roles for Candidate Phyla and Other Microbial Community Members in Biogeochemical Transformations in Oil Reservoirs.</title>
        <authorList>
            <person name="Hu P."/>
            <person name="Tom L."/>
            <person name="Singh A."/>
            <person name="Thomas B.C."/>
            <person name="Baker B.J."/>
            <person name="Piceno Y.M."/>
            <person name="Andersen G.L."/>
            <person name="Banfield J.F."/>
        </authorList>
    </citation>
    <scope>NUCLEOTIDE SEQUENCE [LARGE SCALE GENOMIC DNA]</scope>
    <source>
        <strain evidence="2">57_489</strain>
    </source>
</reference>
<dbReference type="EMBL" id="LGHB01000002">
    <property type="protein sequence ID" value="KUK97409.1"/>
    <property type="molecule type" value="Genomic_DNA"/>
</dbReference>
<protein>
    <submittedName>
        <fullName evidence="2">Magnesium chelatase</fullName>
    </submittedName>
</protein>
<dbReference type="InterPro" id="IPR036465">
    <property type="entry name" value="vWFA_dom_sf"/>
</dbReference>
<organism evidence="2 5">
    <name type="scientific">Methanothrix harundinacea</name>
    <dbReference type="NCBI Taxonomy" id="301375"/>
    <lineage>
        <taxon>Archaea</taxon>
        <taxon>Methanobacteriati</taxon>
        <taxon>Methanobacteriota</taxon>
        <taxon>Stenosarchaea group</taxon>
        <taxon>Methanomicrobia</taxon>
        <taxon>Methanotrichales</taxon>
        <taxon>Methanotrichaceae</taxon>
        <taxon>Methanothrix</taxon>
    </lineage>
</organism>
<evidence type="ECO:0000313" key="3">
    <source>
        <dbReference type="EMBL" id="KUK97409.1"/>
    </source>
</evidence>
<accession>A0A101FVD9</accession>
<feature type="domain" description="VWFA" evidence="1">
    <location>
        <begin position="205"/>
        <end position="382"/>
    </location>
</feature>
<dbReference type="InterPro" id="IPR002035">
    <property type="entry name" value="VWF_A"/>
</dbReference>
<dbReference type="Pfam" id="PF00092">
    <property type="entry name" value="VWA"/>
    <property type="match status" value="1"/>
</dbReference>
<name>A0A101FVD9_9EURY</name>
<evidence type="ECO:0000313" key="4">
    <source>
        <dbReference type="Proteomes" id="UP000053961"/>
    </source>
</evidence>
<evidence type="ECO:0000313" key="5">
    <source>
        <dbReference type="Proteomes" id="UP000057043"/>
    </source>
</evidence>
<sequence length="395" mass="43002">MIMPSAWDLASLPPAEELATLCRRNLSRNYGCKVFLAGAPVIGIRIPRERAVMVTPEDRSRIKSILDTWKSSVRTEEIAAVVLLGDKTFVEMEPRELEDLAACGHSGEEGSCYDLAEILDHFARRETRTASRSPASGRRAEVLARGKRGRYVRARLPRGETTDVALAPTIRAALARTGGARSGSTLVIGEEDLREKVRRRKVATLIGMVLDSSFSMEESANATRRVVIELLKDAYARRDRLALVSCSGRRAEVILPFTSAVVTAKRHLEEIEYGGTTPLASGLSTGLLLLNREREKEPSATPILVLITDGSANAPLEVAGDAAAEAEEVARDLRRSRVHLLVVDVGSEESDLAKRISRASGGRYVKTDRSQEEIYAAIKGEQTEASGLGPGDDWA</sequence>
<dbReference type="Proteomes" id="UP000053961">
    <property type="component" value="Unassembled WGS sequence"/>
</dbReference>
<dbReference type="Gene3D" id="3.40.50.410">
    <property type="entry name" value="von Willebrand factor, type A domain"/>
    <property type="match status" value="1"/>
</dbReference>
<dbReference type="SMART" id="SM00327">
    <property type="entry name" value="VWA"/>
    <property type="match status" value="1"/>
</dbReference>
<evidence type="ECO:0000313" key="2">
    <source>
        <dbReference type="EMBL" id="KUK45114.1"/>
    </source>
</evidence>
<dbReference type="SUPFAM" id="SSF53300">
    <property type="entry name" value="vWA-like"/>
    <property type="match status" value="1"/>
</dbReference>
<dbReference type="AlphaFoldDB" id="A0A101FVD9"/>
<gene>
    <name evidence="2" type="ORF">XD72_0518</name>
    <name evidence="3" type="ORF">XE07_0239</name>
</gene>
<dbReference type="Proteomes" id="UP000057043">
    <property type="component" value="Unassembled WGS sequence"/>
</dbReference>
<comment type="caution">
    <text evidence="2">The sequence shown here is derived from an EMBL/GenBank/DDBJ whole genome shotgun (WGS) entry which is preliminary data.</text>
</comment>
<dbReference type="EMBL" id="LGFT01000008">
    <property type="protein sequence ID" value="KUK45114.1"/>
    <property type="molecule type" value="Genomic_DNA"/>
</dbReference>
<reference evidence="3" key="1">
    <citation type="journal article" date="2015" name="MBio">
        <title>Genome-resolved metagenomic analysis reveals roles for candidate phyla and other microbial community members in biogeochemical transformations in oil reservoirs.</title>
        <authorList>
            <person name="Hu P."/>
            <person name="Tom L."/>
            <person name="Singh A."/>
            <person name="Thomas B.C."/>
            <person name="Baker B.J."/>
            <person name="Piceno Y.M."/>
            <person name="Andersen G.L."/>
            <person name="Banfield J.F."/>
        </authorList>
    </citation>
    <scope>NUCLEOTIDE SEQUENCE [LARGE SCALE GENOMIC DNA]</scope>
    <source>
        <strain evidence="3">56_747</strain>
    </source>
</reference>
<dbReference type="PATRIC" id="fig|301375.6.peg.1794"/>
<dbReference type="PANTHER" id="PTHR35023">
    <property type="entry name" value="CHELATASE-RELATED"/>
    <property type="match status" value="1"/>
</dbReference>
<evidence type="ECO:0000259" key="1">
    <source>
        <dbReference type="PROSITE" id="PS50234"/>
    </source>
</evidence>
<dbReference type="PANTHER" id="PTHR35023:SF1">
    <property type="entry name" value="MG-PROTOPORPHYRIN IX CHELATASE"/>
    <property type="match status" value="1"/>
</dbReference>
<proteinExistence type="predicted"/>
<dbReference type="InterPro" id="IPR052989">
    <property type="entry name" value="Mg-chelatase_DI-like"/>
</dbReference>